<dbReference type="PANTHER" id="PTHR43712:SF1">
    <property type="entry name" value="HYPOTHETICAL O-METHYLTRANSFERASE (EUROFUNG)-RELATED"/>
    <property type="match status" value="1"/>
</dbReference>
<feature type="domain" description="O-methyltransferase dimerisation" evidence="5">
    <location>
        <begin position="84"/>
        <end position="155"/>
    </location>
</feature>
<gene>
    <name evidence="6" type="ORF">T310_1589</name>
</gene>
<dbReference type="InterPro" id="IPR029063">
    <property type="entry name" value="SAM-dependent_MTases_sf"/>
</dbReference>
<dbReference type="EMBL" id="LASV01000063">
    <property type="protein sequence ID" value="KKA24404.1"/>
    <property type="molecule type" value="Genomic_DNA"/>
</dbReference>
<dbReference type="Proteomes" id="UP000053958">
    <property type="component" value="Unassembled WGS sequence"/>
</dbReference>
<keyword evidence="1 6" id="KW-0489">Methyltransferase</keyword>
<dbReference type="GO" id="GO:0032259">
    <property type="term" value="P:methylation"/>
    <property type="evidence" value="ECO:0007669"/>
    <property type="project" value="UniProtKB-KW"/>
</dbReference>
<keyword evidence="3" id="KW-0949">S-adenosyl-L-methionine</keyword>
<dbReference type="Gene3D" id="3.40.50.150">
    <property type="entry name" value="Vaccinia Virus protein VP39"/>
    <property type="match status" value="1"/>
</dbReference>
<reference evidence="6 7" key="1">
    <citation type="submission" date="2015-04" db="EMBL/GenBank/DDBJ databases">
        <authorList>
            <person name="Heijne W.H."/>
            <person name="Fedorova N.D."/>
            <person name="Nierman W.C."/>
            <person name="Vollebregt A.W."/>
            <person name="Zhao Z."/>
            <person name="Wu L."/>
            <person name="Kumar M."/>
            <person name="Stam H."/>
            <person name="van den Berg M.A."/>
            <person name="Pel H.J."/>
        </authorList>
    </citation>
    <scope>NUCLEOTIDE SEQUENCE [LARGE SCALE GENOMIC DNA]</scope>
    <source>
        <strain evidence="6 7">CBS 393.64</strain>
    </source>
</reference>
<dbReference type="PANTHER" id="PTHR43712">
    <property type="entry name" value="PUTATIVE (AFU_ORTHOLOGUE AFUA_4G14580)-RELATED"/>
    <property type="match status" value="1"/>
</dbReference>
<dbReference type="SUPFAM" id="SSF53335">
    <property type="entry name" value="S-adenosyl-L-methionine-dependent methyltransferases"/>
    <property type="match status" value="1"/>
</dbReference>
<dbReference type="AlphaFoldDB" id="A0A0F4Z1L8"/>
<dbReference type="Pfam" id="PF00891">
    <property type="entry name" value="Methyltransf_2"/>
    <property type="match status" value="1"/>
</dbReference>
<keyword evidence="7" id="KW-1185">Reference proteome</keyword>
<evidence type="ECO:0000259" key="5">
    <source>
        <dbReference type="Pfam" id="PF08100"/>
    </source>
</evidence>
<protein>
    <submittedName>
        <fullName evidence="6">O-methyltransferase</fullName>
    </submittedName>
</protein>
<dbReference type="GO" id="GO:0008171">
    <property type="term" value="F:O-methyltransferase activity"/>
    <property type="evidence" value="ECO:0007669"/>
    <property type="project" value="InterPro"/>
</dbReference>
<dbReference type="OrthoDB" id="1535081at2759"/>
<evidence type="ECO:0000313" key="7">
    <source>
        <dbReference type="Proteomes" id="UP000053958"/>
    </source>
</evidence>
<accession>A0A0F4Z1L8</accession>
<dbReference type="SUPFAM" id="SSF46785">
    <property type="entry name" value="Winged helix' DNA-binding domain"/>
    <property type="match status" value="1"/>
</dbReference>
<dbReference type="InterPro" id="IPR036388">
    <property type="entry name" value="WH-like_DNA-bd_sf"/>
</dbReference>
<proteinExistence type="predicted"/>
<dbReference type="PROSITE" id="PS51683">
    <property type="entry name" value="SAM_OMT_II"/>
    <property type="match status" value="1"/>
</dbReference>
<dbReference type="InterPro" id="IPR001077">
    <property type="entry name" value="COMT_C"/>
</dbReference>
<evidence type="ECO:0000259" key="4">
    <source>
        <dbReference type="Pfam" id="PF00891"/>
    </source>
</evidence>
<sequence>MAQTNGAATNGTPAAPVLDESIAVTANAAHEVPRLLEEVAQHGKAFAQNDPQARLKLLESARNLVYALETPREAMIRYCWSQSTITAAIEIAIDLGVFKVLAKDEKPKSAAELAEATGAEPVFLSRILKHLAAMGVIYERGPDVYAATNFAKTLTIQKYGDGFPCMTDCITNAITLFPEWLRKNGYHAPTENTNTALQLGFNTDLPFFDYLKTNPIYPMRFMNHMSAYRQGRPSWTDKGFYPVEERLVNGHEEGTALLVDVGGSTGHDLEEFRRKHPEAKGQLVLQDLPEVIENAKKNLHPSINPMVHNFFTEQPVKGARAYYMHSVLHDWPDETCQVILTNLAKAMTPGYSKILIFENVIPDTDADWQTTSLDIIMMSIFASQERTERQWRKLVESAGLKVVNIYTAGKGVESLIEYRHDPMHKYEYIVMRIKAYFTRSIQREAENQSVRPLGDSPRNTPK</sequence>
<dbReference type="GeneID" id="25313940"/>
<name>A0A0F4Z1L8_RASE3</name>
<evidence type="ECO:0000256" key="2">
    <source>
        <dbReference type="ARBA" id="ARBA00022679"/>
    </source>
</evidence>
<comment type="caution">
    <text evidence="6">The sequence shown here is derived from an EMBL/GenBank/DDBJ whole genome shotgun (WGS) entry which is preliminary data.</text>
</comment>
<evidence type="ECO:0000256" key="3">
    <source>
        <dbReference type="ARBA" id="ARBA00022691"/>
    </source>
</evidence>
<dbReference type="RefSeq" id="XP_013331016.1">
    <property type="nucleotide sequence ID" value="XM_013475562.1"/>
</dbReference>
<organism evidence="6 7">
    <name type="scientific">Rasamsonia emersonii (strain ATCC 16479 / CBS 393.64 / IMI 116815)</name>
    <dbReference type="NCBI Taxonomy" id="1408163"/>
    <lineage>
        <taxon>Eukaryota</taxon>
        <taxon>Fungi</taxon>
        <taxon>Dikarya</taxon>
        <taxon>Ascomycota</taxon>
        <taxon>Pezizomycotina</taxon>
        <taxon>Eurotiomycetes</taxon>
        <taxon>Eurotiomycetidae</taxon>
        <taxon>Eurotiales</taxon>
        <taxon>Trichocomaceae</taxon>
        <taxon>Rasamsonia</taxon>
    </lineage>
</organism>
<dbReference type="Pfam" id="PF08100">
    <property type="entry name" value="Dimerisation"/>
    <property type="match status" value="1"/>
</dbReference>
<evidence type="ECO:0000313" key="6">
    <source>
        <dbReference type="EMBL" id="KKA24404.1"/>
    </source>
</evidence>
<dbReference type="InterPro" id="IPR016461">
    <property type="entry name" value="COMT-like"/>
</dbReference>
<feature type="domain" description="O-methyltransferase C-terminal" evidence="4">
    <location>
        <begin position="254"/>
        <end position="400"/>
    </location>
</feature>
<evidence type="ECO:0000256" key="1">
    <source>
        <dbReference type="ARBA" id="ARBA00022603"/>
    </source>
</evidence>
<dbReference type="InterPro" id="IPR012967">
    <property type="entry name" value="COMT_dimerisation"/>
</dbReference>
<dbReference type="GO" id="GO:0046983">
    <property type="term" value="F:protein dimerization activity"/>
    <property type="evidence" value="ECO:0007669"/>
    <property type="project" value="InterPro"/>
</dbReference>
<keyword evidence="2 6" id="KW-0808">Transferase</keyword>
<dbReference type="InterPro" id="IPR036390">
    <property type="entry name" value="WH_DNA-bd_sf"/>
</dbReference>
<dbReference type="Gene3D" id="1.10.10.10">
    <property type="entry name" value="Winged helix-like DNA-binding domain superfamily/Winged helix DNA-binding domain"/>
    <property type="match status" value="1"/>
</dbReference>